<gene>
    <name evidence="1" type="ORF">KPL71_003527</name>
</gene>
<dbReference type="Proteomes" id="UP000829398">
    <property type="component" value="Chromosome 2"/>
</dbReference>
<accession>A0ACB8MZ32</accession>
<sequence length="963" mass="104676">MSSLATKTHPLLNNLPPFLTWRALGFRTICSGRLGFAPCEPAPPTPAPSVAGTKVLETFKEEFEIGSRLITLETGKIARFANGAVVLGMDETKVLSTVTSSKGDSVRDFLPLTVDYQEKQFAQGVIPNTYMRREGAPKERELLVGRIIDRPIRPLFPAGFYHEVQVMASVLSSDGKQDPDVMAANATSAALMLSDIPWGGPIGMIRIGRICGQFIVNPTMDELSLSDLNLVYACTREKTLMIDVQAREISEKDLEAGLRLAHPEAVKYLEPQIRLAEKAGKQKKEYKLSMISEQTLEKVSNLAEAHIEAVFTDPSYSKFERGEALDKIGQDVKKALEEECDEESLQVLPKAVDTVRKRVIRKRIIAEGVRVDGRQLDEVRPIYCESGNLPILHGSSLFSRGDTQVLCTVTLGAPAEAQRLESLVGPPTKRFMLHYSFPPFCINEVGKRVGLNRREVGHGTLAEKALLAVLPPENDFPYTVRVNSEVMASDGSTSMATVCGGSMALMDAGIPLQEHVAGVSVGLVSEVDPSTGEIKDYRILTDILGLEDHLGDMDFKIAGTRIGVTAIQLDIKPAGIPLDIICECLEHAHKGRLQILDHMEREISAPRTQDDRNSPRLATLKYDNDTLRRLIGPLGGRISVSDGTLTVVAKNRSVMEKVLEKVDFIIGREIEVGGIYKGVVTSVKEYGAFVEFNGGQQGLLHVSELSHEPVSRVSDVVSVGQQLSLRCIGQDVRGNIKLSLKAVSPRPGTDVKGVVEGSVPVNKQATDVWASVGDVSNGQNPELPMRKNETPGVNSSTSSTPAVLIRSAAECDEEEKASGFSQSSKSTLKSTLASKSNSKPKKSTSQSDFFSSTNIQKSTSFSQREREKLAECLFGTEDGDEDNKGTRAEAIVSAKNLKLGTKVAAKVYQVRAHGLVLDLGGGIRGMYRFENNEKKDFVVGDELLVKCSSFTGKGIPVVSLVDS</sequence>
<dbReference type="EMBL" id="CM039171">
    <property type="protein sequence ID" value="KAH9790821.1"/>
    <property type="molecule type" value="Genomic_DNA"/>
</dbReference>
<protein>
    <submittedName>
        <fullName evidence="1">Polyribonucleotide nucleotidyltransferase 2</fullName>
    </submittedName>
</protein>
<comment type="caution">
    <text evidence="1">The sequence shown here is derived from an EMBL/GenBank/DDBJ whole genome shotgun (WGS) entry which is preliminary data.</text>
</comment>
<organism evidence="1 2">
    <name type="scientific">Citrus sinensis</name>
    <name type="common">Sweet orange</name>
    <name type="synonym">Citrus aurantium var. sinensis</name>
    <dbReference type="NCBI Taxonomy" id="2711"/>
    <lineage>
        <taxon>Eukaryota</taxon>
        <taxon>Viridiplantae</taxon>
        <taxon>Streptophyta</taxon>
        <taxon>Embryophyta</taxon>
        <taxon>Tracheophyta</taxon>
        <taxon>Spermatophyta</taxon>
        <taxon>Magnoliopsida</taxon>
        <taxon>eudicotyledons</taxon>
        <taxon>Gunneridae</taxon>
        <taxon>Pentapetalae</taxon>
        <taxon>rosids</taxon>
        <taxon>malvids</taxon>
        <taxon>Sapindales</taxon>
        <taxon>Rutaceae</taxon>
        <taxon>Aurantioideae</taxon>
        <taxon>Citrus</taxon>
    </lineage>
</organism>
<reference evidence="2" key="1">
    <citation type="journal article" date="2023" name="Hortic. Res.">
        <title>A chromosome-level phased genome enabling allele-level studies in sweet orange: a case study on citrus Huanglongbing tolerance.</title>
        <authorList>
            <person name="Wu B."/>
            <person name="Yu Q."/>
            <person name="Deng Z."/>
            <person name="Duan Y."/>
            <person name="Luo F."/>
            <person name="Gmitter F. Jr."/>
        </authorList>
    </citation>
    <scope>NUCLEOTIDE SEQUENCE [LARGE SCALE GENOMIC DNA]</scope>
    <source>
        <strain evidence="2">cv. Valencia</strain>
    </source>
</reference>
<name>A0ACB8MZ32_CITSI</name>
<evidence type="ECO:0000313" key="1">
    <source>
        <dbReference type="EMBL" id="KAH9790821.1"/>
    </source>
</evidence>
<proteinExistence type="predicted"/>
<keyword evidence="2" id="KW-1185">Reference proteome</keyword>
<evidence type="ECO:0000313" key="2">
    <source>
        <dbReference type="Proteomes" id="UP000829398"/>
    </source>
</evidence>